<dbReference type="AlphaFoldDB" id="A0A0B0PR69"/>
<dbReference type="Proteomes" id="UP000032142">
    <property type="component" value="Unassembled WGS sequence"/>
</dbReference>
<evidence type="ECO:0000313" key="1">
    <source>
        <dbReference type="EMBL" id="KHG25896.1"/>
    </source>
</evidence>
<protein>
    <submittedName>
        <fullName evidence="1">Uncharacterized protein</fullName>
    </submittedName>
</protein>
<evidence type="ECO:0000313" key="2">
    <source>
        <dbReference type="Proteomes" id="UP000032142"/>
    </source>
</evidence>
<sequence length="29" mass="3436">MVIRYVSLVSGKIRGFQDKNNLHRIYISK</sequence>
<gene>
    <name evidence="1" type="ORF">F383_32889</name>
</gene>
<proteinExistence type="predicted"/>
<accession>A0A0B0PR69</accession>
<organism evidence="1 2">
    <name type="scientific">Gossypium arboreum</name>
    <name type="common">Tree cotton</name>
    <name type="synonym">Gossypium nanking</name>
    <dbReference type="NCBI Taxonomy" id="29729"/>
    <lineage>
        <taxon>Eukaryota</taxon>
        <taxon>Viridiplantae</taxon>
        <taxon>Streptophyta</taxon>
        <taxon>Embryophyta</taxon>
        <taxon>Tracheophyta</taxon>
        <taxon>Spermatophyta</taxon>
        <taxon>Magnoliopsida</taxon>
        <taxon>eudicotyledons</taxon>
        <taxon>Gunneridae</taxon>
        <taxon>Pentapetalae</taxon>
        <taxon>rosids</taxon>
        <taxon>malvids</taxon>
        <taxon>Malvales</taxon>
        <taxon>Malvaceae</taxon>
        <taxon>Malvoideae</taxon>
        <taxon>Gossypium</taxon>
    </lineage>
</organism>
<name>A0A0B0PR69_GOSAR</name>
<keyword evidence="2" id="KW-1185">Reference proteome</keyword>
<dbReference type="EMBL" id="KN434239">
    <property type="protein sequence ID" value="KHG25896.1"/>
    <property type="molecule type" value="Genomic_DNA"/>
</dbReference>
<reference evidence="2" key="1">
    <citation type="submission" date="2014-09" db="EMBL/GenBank/DDBJ databases">
        <authorList>
            <person name="Mudge J."/>
            <person name="Ramaraj T."/>
            <person name="Lindquist I.E."/>
            <person name="Bharti A.K."/>
            <person name="Sundararajan A."/>
            <person name="Cameron C.T."/>
            <person name="Woodward J.E."/>
            <person name="May G.D."/>
            <person name="Brubaker C."/>
            <person name="Broadhvest J."/>
            <person name="Wilkins T.A."/>
        </authorList>
    </citation>
    <scope>NUCLEOTIDE SEQUENCE</scope>
    <source>
        <strain evidence="2">cv. AKA8401</strain>
    </source>
</reference>